<dbReference type="Proteomes" id="UP001239994">
    <property type="component" value="Unassembled WGS sequence"/>
</dbReference>
<feature type="compositionally biased region" description="Polar residues" evidence="1">
    <location>
        <begin position="71"/>
        <end position="86"/>
    </location>
</feature>
<proteinExistence type="predicted"/>
<feature type="compositionally biased region" description="Polar residues" evidence="1">
    <location>
        <begin position="517"/>
        <end position="526"/>
    </location>
</feature>
<comment type="caution">
    <text evidence="2">The sequence shown here is derived from an EMBL/GenBank/DDBJ whole genome shotgun (WGS) entry which is preliminary data.</text>
</comment>
<dbReference type="AlphaFoldDB" id="A0AAD8Z7R7"/>
<dbReference type="EMBL" id="JAROKS010000017">
    <property type="protein sequence ID" value="KAK1794427.1"/>
    <property type="molecule type" value="Genomic_DNA"/>
</dbReference>
<dbReference type="GO" id="GO:0006357">
    <property type="term" value="P:regulation of transcription by RNA polymerase II"/>
    <property type="evidence" value="ECO:0007669"/>
    <property type="project" value="TreeGrafter"/>
</dbReference>
<feature type="compositionally biased region" description="Polar residues" evidence="1">
    <location>
        <begin position="320"/>
        <end position="332"/>
    </location>
</feature>
<feature type="region of interest" description="Disordered" evidence="1">
    <location>
        <begin position="689"/>
        <end position="717"/>
    </location>
</feature>
<feature type="region of interest" description="Disordered" evidence="1">
    <location>
        <begin position="320"/>
        <end position="357"/>
    </location>
</feature>
<organism evidence="2 3">
    <name type="scientific">Electrophorus voltai</name>
    <dbReference type="NCBI Taxonomy" id="2609070"/>
    <lineage>
        <taxon>Eukaryota</taxon>
        <taxon>Metazoa</taxon>
        <taxon>Chordata</taxon>
        <taxon>Craniata</taxon>
        <taxon>Vertebrata</taxon>
        <taxon>Euteleostomi</taxon>
        <taxon>Actinopterygii</taxon>
        <taxon>Neopterygii</taxon>
        <taxon>Teleostei</taxon>
        <taxon>Ostariophysi</taxon>
        <taxon>Gymnotiformes</taxon>
        <taxon>Gymnotoidei</taxon>
        <taxon>Gymnotidae</taxon>
        <taxon>Electrophorus</taxon>
    </lineage>
</organism>
<evidence type="ECO:0000256" key="1">
    <source>
        <dbReference type="SAM" id="MobiDB-lite"/>
    </source>
</evidence>
<sequence length="821" mass="89465">MEQPLGNSDGLQPQELSSACNLPSVFDLTRNGEECLLKANSIDALHVVQPPSWYVSSGTSNGMALPENDPNHSSQPNDQTQPDNAFSNTTVTLSYVSRSHVFSTQNTLSQHSQLIGVPISKTFSLHPTVYDASQLAGTDGAPLCVEMDQHCLQQVSVPVGLAACASSFEFVTPAQVVENVAGLCYLPQVHEVSGIQDVESLALETLRSLQQSSPAECKIPLSLGQMQNGGVGSLWNPGSFDGSFPSGHVVDAEDQHRNGNPEVLFLISRSEEPVILQSNQGPAGLAMSLSQDFINAPEDPLSPAVASQNGIKDVFILPQTAKSPSEENSYNTRPEEVSNGEAHPAPCVEETESSSLTDVAEGFSTSINSELMGSMVDPCQTEQSEQNSDLFEVKEESSIGHKLESTALVRKELPLRTRRGMRLETIVQNIYPTSIQGIMEVALCSMEAGTEPSETTARLQEEDEEETGVADLNTPECTVSTSSSESVSKHFLDDTSPDVSLKQTKYDKNAKKRQKVSTKCQVSTGKQTERPIPELCRKRPSKQQMVNMGTQGLPTTKKVHASKKKRKKHKVGQASIFTPQEPEIKLKYANYKDERRERRDETFSPFVHVELREYPMCTVVNYPEESARLIRGKQQPPSGFASGTVPTTPCLQYSRISVEASRQATLVCCLCGGPANALDLGDLHGPYYPEGIRPTSRTPAGPAERRGENSSDSDSYHATEDSKHAALVLGCWTRKDHHKLREAVALGACSRRTIEGGLACSPMAKTPKTEAVADRFSPPVVALETREFWLHEDCCIWSAGVFLVRGKLYGLEQAIKMAKET</sequence>
<feature type="region of interest" description="Disordered" evidence="1">
    <location>
        <begin position="448"/>
        <end position="529"/>
    </location>
</feature>
<gene>
    <name evidence="2" type="ORF">P4O66_010739</name>
</gene>
<feature type="compositionally biased region" description="Basic and acidic residues" evidence="1">
    <location>
        <begin position="703"/>
        <end position="717"/>
    </location>
</feature>
<dbReference type="GO" id="GO:0005634">
    <property type="term" value="C:nucleus"/>
    <property type="evidence" value="ECO:0007669"/>
    <property type="project" value="TreeGrafter"/>
</dbReference>
<feature type="non-terminal residue" evidence="2">
    <location>
        <position position="1"/>
    </location>
</feature>
<evidence type="ECO:0000313" key="2">
    <source>
        <dbReference type="EMBL" id="KAK1794427.1"/>
    </source>
</evidence>
<name>A0AAD8Z7R7_9TELE</name>
<dbReference type="PANTHER" id="PTHR14955">
    <property type="entry name" value="RETINOIC ACID INDUCED 1/TRANSCRIPTION FACTOR 20"/>
    <property type="match status" value="1"/>
</dbReference>
<feature type="region of interest" description="Disordered" evidence="1">
    <location>
        <begin position="57"/>
        <end position="86"/>
    </location>
</feature>
<protein>
    <submittedName>
        <fullName evidence="2">Uncharacterized protein</fullName>
    </submittedName>
</protein>
<dbReference type="InterPro" id="IPR052440">
    <property type="entry name" value="Trans_Reg/Chrom_Remod"/>
</dbReference>
<accession>A0AAD8Z7R7</accession>
<reference evidence="2" key="1">
    <citation type="submission" date="2023-03" db="EMBL/GenBank/DDBJ databases">
        <title>Electrophorus voltai genome.</title>
        <authorList>
            <person name="Bian C."/>
        </authorList>
    </citation>
    <scope>NUCLEOTIDE SEQUENCE</scope>
    <source>
        <strain evidence="2">CB-2022</strain>
        <tissue evidence="2">Muscle</tissue>
    </source>
</reference>
<keyword evidence="3" id="KW-1185">Reference proteome</keyword>
<dbReference type="PANTHER" id="PTHR14955:SF8">
    <property type="entry name" value="SI:CH211-165G14.1-RELATED"/>
    <property type="match status" value="1"/>
</dbReference>
<evidence type="ECO:0000313" key="3">
    <source>
        <dbReference type="Proteomes" id="UP001239994"/>
    </source>
</evidence>